<sequence length="515" mass="57231">MPLIFFRIFKNIFFSGLLVVLFIGCSAETKLASGVKLYDIGEYNSAVEKFRKMDFENRYYRGQAAFYLAMSYYQIGQGPRASAYFERAIRYGFSDPVAYFYLGQSLRMREEYEEAVTAYEKFLEHDVGNSAALNGIRSCRMALKNPKETRYELEVNRDLRSRESDYSSAFAGDDYSTVYFSSMRGGDKKKITNPITGQGSSRIFSAIQDGEGGWEDPVLFVGGEDPVFDDGTPAFSFDGKEMFFTRCTFSEEGPQGASIMVRKRSGGRWGEPEKLVLGSDSLVFAHPAISPDGNTLYFVSDMPGGFGGKDLWKVTRSSGSDWGIPENLGIEINTPADEMFPTVRSDGRLYFSSDGLVGYGGLDIFEAVFVSDTVGWAVENLGLPLNSPGHDFGIVFRGERNMGFLSSSRGSYRGVDQMFDFHLPLIEAMIEGEVLDEEGDPVEEAMVRVVGNNGTNFTTKTSSRGRFNFVLQPEANYIIMVSAEGFYNGKADLSTRGMEESDDVETSIVLQSVEN</sequence>
<evidence type="ECO:0000313" key="3">
    <source>
        <dbReference type="Proteomes" id="UP000244956"/>
    </source>
</evidence>
<dbReference type="InterPro" id="IPR011042">
    <property type="entry name" value="6-blade_b-propeller_TolB-like"/>
</dbReference>
<dbReference type="SMART" id="SM00028">
    <property type="entry name" value="TPR"/>
    <property type="match status" value="2"/>
</dbReference>
<dbReference type="InterPro" id="IPR011990">
    <property type="entry name" value="TPR-like_helical_dom_sf"/>
</dbReference>
<dbReference type="SUPFAM" id="SSF49464">
    <property type="entry name" value="Carboxypeptidase regulatory domain-like"/>
    <property type="match status" value="1"/>
</dbReference>
<organism evidence="2 3">
    <name type="scientific">Marinilabilia rubra</name>
    <dbReference type="NCBI Taxonomy" id="2162893"/>
    <lineage>
        <taxon>Bacteria</taxon>
        <taxon>Pseudomonadati</taxon>
        <taxon>Bacteroidota</taxon>
        <taxon>Bacteroidia</taxon>
        <taxon>Marinilabiliales</taxon>
        <taxon>Marinilabiliaceae</taxon>
        <taxon>Marinilabilia</taxon>
    </lineage>
</organism>
<dbReference type="AlphaFoldDB" id="A0A2U2B849"/>
<evidence type="ECO:0000313" key="2">
    <source>
        <dbReference type="EMBL" id="PWD99261.1"/>
    </source>
</evidence>
<evidence type="ECO:0000256" key="1">
    <source>
        <dbReference type="PROSITE-ProRule" id="PRU00339"/>
    </source>
</evidence>
<gene>
    <name evidence="2" type="ORF">DDZ16_11750</name>
</gene>
<reference evidence="2 3" key="1">
    <citation type="submission" date="2018-05" db="EMBL/GenBank/DDBJ databases">
        <title>Marinilabilia rubrum sp. nov., isolated from saltern sediment.</title>
        <authorList>
            <person name="Zhang R."/>
        </authorList>
    </citation>
    <scope>NUCLEOTIDE SEQUENCE [LARGE SCALE GENOMIC DNA]</scope>
    <source>
        <strain evidence="2 3">WTE16</strain>
    </source>
</reference>
<accession>A0A2U2B849</accession>
<dbReference type="PROSITE" id="PS51257">
    <property type="entry name" value="PROKAR_LIPOPROTEIN"/>
    <property type="match status" value="1"/>
</dbReference>
<dbReference type="Pfam" id="PF13620">
    <property type="entry name" value="CarboxypepD_reg"/>
    <property type="match status" value="1"/>
</dbReference>
<dbReference type="Pfam" id="PF13174">
    <property type="entry name" value="TPR_6"/>
    <property type="match status" value="1"/>
</dbReference>
<protein>
    <submittedName>
        <fullName evidence="2">Uncharacterized protein</fullName>
    </submittedName>
</protein>
<dbReference type="Gene3D" id="2.120.10.30">
    <property type="entry name" value="TolB, C-terminal domain"/>
    <property type="match status" value="1"/>
</dbReference>
<feature type="repeat" description="TPR" evidence="1">
    <location>
        <begin position="96"/>
        <end position="129"/>
    </location>
</feature>
<dbReference type="InterPro" id="IPR011659">
    <property type="entry name" value="WD40"/>
</dbReference>
<dbReference type="OrthoDB" id="1488841at2"/>
<dbReference type="Proteomes" id="UP000244956">
    <property type="component" value="Unassembled WGS sequence"/>
</dbReference>
<comment type="caution">
    <text evidence="2">The sequence shown here is derived from an EMBL/GenBank/DDBJ whole genome shotgun (WGS) entry which is preliminary data.</text>
</comment>
<keyword evidence="3" id="KW-1185">Reference proteome</keyword>
<keyword evidence="1" id="KW-0802">TPR repeat</keyword>
<dbReference type="SUPFAM" id="SSF48452">
    <property type="entry name" value="TPR-like"/>
    <property type="match status" value="1"/>
</dbReference>
<dbReference type="Gene3D" id="2.60.40.1120">
    <property type="entry name" value="Carboxypeptidase-like, regulatory domain"/>
    <property type="match status" value="1"/>
</dbReference>
<name>A0A2U2B849_9BACT</name>
<dbReference type="Pfam" id="PF07676">
    <property type="entry name" value="PD40"/>
    <property type="match status" value="2"/>
</dbReference>
<dbReference type="InterPro" id="IPR019734">
    <property type="entry name" value="TPR_rpt"/>
</dbReference>
<dbReference type="PROSITE" id="PS50005">
    <property type="entry name" value="TPR"/>
    <property type="match status" value="1"/>
</dbReference>
<dbReference type="EMBL" id="QEWP01000008">
    <property type="protein sequence ID" value="PWD99261.1"/>
    <property type="molecule type" value="Genomic_DNA"/>
</dbReference>
<proteinExistence type="predicted"/>
<dbReference type="Gene3D" id="1.25.40.10">
    <property type="entry name" value="Tetratricopeptide repeat domain"/>
    <property type="match status" value="1"/>
</dbReference>
<dbReference type="SUPFAM" id="SSF82171">
    <property type="entry name" value="DPP6 N-terminal domain-like"/>
    <property type="match status" value="1"/>
</dbReference>
<dbReference type="InterPro" id="IPR008969">
    <property type="entry name" value="CarboxyPept-like_regulatory"/>
</dbReference>